<reference evidence="2 3" key="1">
    <citation type="submission" date="2016-10" db="EMBL/GenBank/DDBJ databases">
        <authorList>
            <person name="de Groot N.N."/>
        </authorList>
    </citation>
    <scope>NUCLEOTIDE SEQUENCE [LARGE SCALE GENOMIC DNA]</scope>
    <source>
        <strain evidence="2 3">DSM 10495</strain>
    </source>
</reference>
<evidence type="ECO:0000313" key="3">
    <source>
        <dbReference type="Proteomes" id="UP000182652"/>
    </source>
</evidence>
<keyword evidence="1" id="KW-0812">Transmembrane</keyword>
<name>A0A1H4NDM2_9MICC</name>
<proteinExistence type="predicted"/>
<keyword evidence="1" id="KW-1133">Transmembrane helix</keyword>
<dbReference type="AlphaFoldDB" id="A0A1H4NDM2"/>
<evidence type="ECO:0000256" key="1">
    <source>
        <dbReference type="SAM" id="Phobius"/>
    </source>
</evidence>
<organism evidence="2 3">
    <name type="scientific">Arthrobacter woluwensis</name>
    <dbReference type="NCBI Taxonomy" id="156980"/>
    <lineage>
        <taxon>Bacteria</taxon>
        <taxon>Bacillati</taxon>
        <taxon>Actinomycetota</taxon>
        <taxon>Actinomycetes</taxon>
        <taxon>Micrococcales</taxon>
        <taxon>Micrococcaceae</taxon>
        <taxon>Arthrobacter</taxon>
    </lineage>
</organism>
<keyword evidence="3" id="KW-1185">Reference proteome</keyword>
<dbReference type="EMBL" id="FNSN01000003">
    <property type="protein sequence ID" value="SEB93336.1"/>
    <property type="molecule type" value="Genomic_DNA"/>
</dbReference>
<sequence>MGGVQGNEVMAWSIFGTIVPALLPTITIIIVGVLILRRLPRK</sequence>
<gene>
    <name evidence="2" type="ORF">SAMN04489745_1634</name>
</gene>
<feature type="transmembrane region" description="Helical" evidence="1">
    <location>
        <begin position="12"/>
        <end position="36"/>
    </location>
</feature>
<keyword evidence="1" id="KW-0472">Membrane</keyword>
<dbReference type="Proteomes" id="UP000182652">
    <property type="component" value="Unassembled WGS sequence"/>
</dbReference>
<protein>
    <submittedName>
        <fullName evidence="2">Uncharacterized protein</fullName>
    </submittedName>
</protein>
<evidence type="ECO:0000313" key="2">
    <source>
        <dbReference type="EMBL" id="SEB93336.1"/>
    </source>
</evidence>
<accession>A0A1H4NDM2</accession>